<dbReference type="GO" id="GO:0004386">
    <property type="term" value="F:helicase activity"/>
    <property type="evidence" value="ECO:0007669"/>
    <property type="project" value="UniProtKB-KW"/>
</dbReference>
<reference evidence="3" key="1">
    <citation type="journal article" date="2008" name="Genome Res.">
        <title>The genome of Pelotomaculum thermopropionicum reveals niche-associated evolution in anaerobic microbiota.</title>
        <authorList>
            <person name="Kosaka T."/>
            <person name="Kato S."/>
            <person name="Shimoyama T."/>
            <person name="Ishii S."/>
            <person name="Abe T."/>
            <person name="Watanabe K."/>
        </authorList>
    </citation>
    <scope>NUCLEOTIDE SEQUENCE [LARGE SCALE GENOMIC DNA]</scope>
    <source>
        <strain evidence="3">DSM 13744 / JCM 10971 / SI</strain>
    </source>
</reference>
<dbReference type="HOGENOM" id="CLU_000445_92_13_9"/>
<dbReference type="EMBL" id="AP009389">
    <property type="protein sequence ID" value="BAF60796.1"/>
    <property type="molecule type" value="Genomic_DNA"/>
</dbReference>
<keyword evidence="3" id="KW-1185">Reference proteome</keyword>
<dbReference type="SMART" id="SM00065">
    <property type="entry name" value="GAF"/>
    <property type="match status" value="1"/>
</dbReference>
<evidence type="ECO:0000259" key="1">
    <source>
        <dbReference type="PROSITE" id="PS51832"/>
    </source>
</evidence>
<dbReference type="AlphaFoldDB" id="A5CYY2"/>
<dbReference type="InterPro" id="IPR006674">
    <property type="entry name" value="HD_domain"/>
</dbReference>
<dbReference type="eggNOG" id="COG3437">
    <property type="taxonomic scope" value="Bacteria"/>
</dbReference>
<dbReference type="InterPro" id="IPR003607">
    <property type="entry name" value="HD/PDEase_dom"/>
</dbReference>
<dbReference type="STRING" id="370438.PTH_2615"/>
<keyword evidence="2" id="KW-0378">Hydrolase</keyword>
<dbReference type="SMART" id="SM00471">
    <property type="entry name" value="HDc"/>
    <property type="match status" value="1"/>
</dbReference>
<dbReference type="PANTHER" id="PTHR43155">
    <property type="entry name" value="CYCLIC DI-GMP PHOSPHODIESTERASE PA4108-RELATED"/>
    <property type="match status" value="1"/>
</dbReference>
<keyword evidence="2" id="KW-0067">ATP-binding</keyword>
<dbReference type="Gene3D" id="1.10.3210.10">
    <property type="entry name" value="Hypothetical protein af1432"/>
    <property type="match status" value="2"/>
</dbReference>
<dbReference type="CDD" id="cd00077">
    <property type="entry name" value="HDc"/>
    <property type="match status" value="1"/>
</dbReference>
<dbReference type="KEGG" id="pth:PTH_2615"/>
<keyword evidence="2" id="KW-0347">Helicase</keyword>
<sequence length="504" mass="56076">MPPEISVENLLNIGIALSAEKNRSRLLEMIVTEARKITNCDAGTLYLKQEEQLVFKIIQNESLNIFMGGGNEEISLPPVPLKKENVSAYVALTGQSVNIPDVYDYNGFDFSGPRQYDKITGYRTASMLVVPMENHEGEIIGVLQLINSLEEDKKTVRAFPACCQKVVESLASQAAVALTNAQLIKDIENLFNSFVEAIATAIDARTPYNANHTRRVALLARATALAVNRSGAGKWAGEFFDGERLEQLTMAGWLHDIGKIATPLSVMNKATRLEGKIDLVLLRLDYISELETAASLRRQLRLLKEGRDAEAGAEERLLKEKLAKINVIRELIGRCDNPATVIDDALERQLIEAAGLTYTDRSGKEQPYLTPGELENLCIRRGTLTGKERGIMENHVAVTARILEKIPFIKKFKDVPRFATMHHELLDGSGYPQKLAGGDIPLEGRILALADIYDALTACDRPYKKAMTCEEALRAMDFMVKEGKLDAELFEIFKEHRVWEEISG</sequence>
<dbReference type="PANTHER" id="PTHR43155:SF2">
    <property type="entry name" value="CYCLIC DI-GMP PHOSPHODIESTERASE PA4108"/>
    <property type="match status" value="1"/>
</dbReference>
<dbReference type="PROSITE" id="PS51832">
    <property type="entry name" value="HD_GYP"/>
    <property type="match status" value="1"/>
</dbReference>
<keyword evidence="2" id="KW-0547">Nucleotide-binding</keyword>
<protein>
    <submittedName>
        <fullName evidence="2">Hypothetical replicative DNA helicase</fullName>
    </submittedName>
</protein>
<dbReference type="Pfam" id="PF01590">
    <property type="entry name" value="GAF"/>
    <property type="match status" value="1"/>
</dbReference>
<dbReference type="Pfam" id="PF01966">
    <property type="entry name" value="HD"/>
    <property type="match status" value="1"/>
</dbReference>
<dbReference type="Pfam" id="PF13487">
    <property type="entry name" value="HD_5"/>
    <property type="match status" value="1"/>
</dbReference>
<proteinExistence type="predicted"/>
<dbReference type="InterPro" id="IPR003018">
    <property type="entry name" value="GAF"/>
</dbReference>
<dbReference type="InterPro" id="IPR029016">
    <property type="entry name" value="GAF-like_dom_sf"/>
</dbReference>
<accession>A5CYY2</accession>
<name>A5CYY2_PELTS</name>
<dbReference type="Proteomes" id="UP000006556">
    <property type="component" value="Chromosome"/>
</dbReference>
<evidence type="ECO:0000313" key="3">
    <source>
        <dbReference type="Proteomes" id="UP000006556"/>
    </source>
</evidence>
<gene>
    <name evidence="2" type="ordered locus">PTH_2615</name>
</gene>
<evidence type="ECO:0000313" key="2">
    <source>
        <dbReference type="EMBL" id="BAF60796.1"/>
    </source>
</evidence>
<feature type="domain" description="HD-GYP" evidence="1">
    <location>
        <begin position="306"/>
        <end position="504"/>
    </location>
</feature>
<dbReference type="Gene3D" id="3.30.450.40">
    <property type="match status" value="1"/>
</dbReference>
<dbReference type="SUPFAM" id="SSF55781">
    <property type="entry name" value="GAF domain-like"/>
    <property type="match status" value="1"/>
</dbReference>
<dbReference type="eggNOG" id="COG2206">
    <property type="taxonomic scope" value="Bacteria"/>
</dbReference>
<dbReference type="InterPro" id="IPR037522">
    <property type="entry name" value="HD_GYP_dom"/>
</dbReference>
<dbReference type="SUPFAM" id="SSF109604">
    <property type="entry name" value="HD-domain/PDEase-like"/>
    <property type="match status" value="1"/>
</dbReference>
<organism evidence="2 3">
    <name type="scientific">Pelotomaculum thermopropionicum (strain DSM 13744 / JCM 10971 / SI)</name>
    <dbReference type="NCBI Taxonomy" id="370438"/>
    <lineage>
        <taxon>Bacteria</taxon>
        <taxon>Bacillati</taxon>
        <taxon>Bacillota</taxon>
        <taxon>Clostridia</taxon>
        <taxon>Eubacteriales</taxon>
        <taxon>Desulfotomaculaceae</taxon>
        <taxon>Pelotomaculum</taxon>
    </lineage>
</organism>